<organism evidence="2 3">
    <name type="scientific">Abyssobacteria bacterium (strain SURF_5)</name>
    <dbReference type="NCBI Taxonomy" id="2093360"/>
    <lineage>
        <taxon>Bacteria</taxon>
        <taxon>Pseudomonadati</taxon>
        <taxon>Candidatus Hydrogenedentota</taxon>
        <taxon>Candidatus Abyssobacteria</taxon>
    </lineage>
</organism>
<protein>
    <submittedName>
        <fullName evidence="2">Alpha/beta fold hydrolase</fullName>
    </submittedName>
</protein>
<dbReference type="GO" id="GO:0016787">
    <property type="term" value="F:hydrolase activity"/>
    <property type="evidence" value="ECO:0007669"/>
    <property type="project" value="UniProtKB-KW"/>
</dbReference>
<keyword evidence="2" id="KW-0378">Hydrolase</keyword>
<feature type="domain" description="Serine aminopeptidase S33" evidence="1">
    <location>
        <begin position="55"/>
        <end position="161"/>
    </location>
</feature>
<dbReference type="PANTHER" id="PTHR12277:SF81">
    <property type="entry name" value="PROTEIN ABHD13"/>
    <property type="match status" value="1"/>
</dbReference>
<proteinExistence type="predicted"/>
<dbReference type="Pfam" id="PF12146">
    <property type="entry name" value="Hydrolase_4"/>
    <property type="match status" value="1"/>
</dbReference>
<dbReference type="SUPFAM" id="SSF53474">
    <property type="entry name" value="alpha/beta-Hydrolases"/>
    <property type="match status" value="1"/>
</dbReference>
<sequence>MSREECKRLDQADVLRILFHPRRDNTPDDEQTVRFSVADDIEIGGRFHPADKDAPVILLFHGNGEIASDYDMIAPFYLENGISLLVVDYRGYGKSGGRPTVSTLLDDALAVYRQTGKGLADHGYQYSRLFVMGRSLGSAAALEIAAEAGKSISGLIIESGFSNPLALINRLGGPSLKELEETCGFDNLKKIERVEAPTLIIHGEEDFIIPLEEGEALFKGCKAKRKEFLSVPGAGHNDLIVRGLRQYFKAIRKLVSG</sequence>
<accession>A0A3A4NZA0</accession>
<dbReference type="InterPro" id="IPR022742">
    <property type="entry name" value="Hydrolase_4"/>
</dbReference>
<evidence type="ECO:0000259" key="1">
    <source>
        <dbReference type="Pfam" id="PF12146"/>
    </source>
</evidence>
<dbReference type="PANTHER" id="PTHR12277">
    <property type="entry name" value="ALPHA/BETA HYDROLASE DOMAIN-CONTAINING PROTEIN"/>
    <property type="match status" value="1"/>
</dbReference>
<dbReference type="InterPro" id="IPR029058">
    <property type="entry name" value="AB_hydrolase_fold"/>
</dbReference>
<gene>
    <name evidence="2" type="ORF">C4520_05490</name>
</gene>
<evidence type="ECO:0000313" key="2">
    <source>
        <dbReference type="EMBL" id="RJP23895.1"/>
    </source>
</evidence>
<reference evidence="2 3" key="1">
    <citation type="journal article" date="2017" name="ISME J.">
        <title>Energy and carbon metabolisms in a deep terrestrial subsurface fluid microbial community.</title>
        <authorList>
            <person name="Momper L."/>
            <person name="Jungbluth S.P."/>
            <person name="Lee M.D."/>
            <person name="Amend J.P."/>
        </authorList>
    </citation>
    <scope>NUCLEOTIDE SEQUENCE [LARGE SCALE GENOMIC DNA]</scope>
    <source>
        <strain evidence="2">SURF_5</strain>
    </source>
</reference>
<evidence type="ECO:0000313" key="3">
    <source>
        <dbReference type="Proteomes" id="UP000265882"/>
    </source>
</evidence>
<dbReference type="Gene3D" id="3.40.50.1820">
    <property type="entry name" value="alpha/beta hydrolase"/>
    <property type="match status" value="1"/>
</dbReference>
<dbReference type="EMBL" id="QZKU01000042">
    <property type="protein sequence ID" value="RJP23895.1"/>
    <property type="molecule type" value="Genomic_DNA"/>
</dbReference>
<comment type="caution">
    <text evidence="2">The sequence shown here is derived from an EMBL/GenBank/DDBJ whole genome shotgun (WGS) entry which is preliminary data.</text>
</comment>
<dbReference type="Proteomes" id="UP000265882">
    <property type="component" value="Unassembled WGS sequence"/>
</dbReference>
<name>A0A3A4NZA0_ABYX5</name>
<dbReference type="AlphaFoldDB" id="A0A3A4NZA0"/>